<evidence type="ECO:0000313" key="1">
    <source>
        <dbReference type="EMBL" id="MFC6592454.1"/>
    </source>
</evidence>
<dbReference type="InterPro" id="IPR005502">
    <property type="entry name" value="Ribosyl_crysJ1"/>
</dbReference>
<dbReference type="Gene3D" id="1.10.4080.10">
    <property type="entry name" value="ADP-ribosylation/Crystallin J1"/>
    <property type="match status" value="1"/>
</dbReference>
<dbReference type="InterPro" id="IPR036705">
    <property type="entry name" value="Ribosyl_crysJ1_sf"/>
</dbReference>
<reference evidence="2" key="1">
    <citation type="journal article" date="2019" name="Int. J. Syst. Evol. Microbiol.">
        <title>The Global Catalogue of Microorganisms (GCM) 10K type strain sequencing project: providing services to taxonomists for standard genome sequencing and annotation.</title>
        <authorList>
            <consortium name="The Broad Institute Genomics Platform"/>
            <consortium name="The Broad Institute Genome Sequencing Center for Infectious Disease"/>
            <person name="Wu L."/>
            <person name="Ma J."/>
        </authorList>
    </citation>
    <scope>NUCLEOTIDE SEQUENCE [LARGE SCALE GENOMIC DNA]</scope>
    <source>
        <strain evidence="2">CGMCC 1.15772</strain>
    </source>
</reference>
<organism evidence="1 2">
    <name type="scientific">Deinococcus lacus</name>
    <dbReference type="NCBI Taxonomy" id="392561"/>
    <lineage>
        <taxon>Bacteria</taxon>
        <taxon>Thermotogati</taxon>
        <taxon>Deinococcota</taxon>
        <taxon>Deinococci</taxon>
        <taxon>Deinococcales</taxon>
        <taxon>Deinococcaceae</taxon>
        <taxon>Deinococcus</taxon>
    </lineage>
</organism>
<keyword evidence="1" id="KW-0326">Glycosidase</keyword>
<evidence type="ECO:0000313" key="2">
    <source>
        <dbReference type="Proteomes" id="UP001596297"/>
    </source>
</evidence>
<sequence>MTSQSGYVLDTLEAALAHTVYGLQQPQDGWILAVERAALLGDDSDTVACVMGAALGAAGQAVPAPLLPDLRLGHTWPGWERSWSAQEHLPPLLARAQAAVQQV</sequence>
<keyword evidence="2" id="KW-1185">Reference proteome</keyword>
<dbReference type="Pfam" id="PF03747">
    <property type="entry name" value="ADP_ribosyl_GH"/>
    <property type="match status" value="1"/>
</dbReference>
<dbReference type="EMBL" id="JBHSWD010000001">
    <property type="protein sequence ID" value="MFC6592454.1"/>
    <property type="molecule type" value="Genomic_DNA"/>
</dbReference>
<dbReference type="GO" id="GO:0016798">
    <property type="term" value="F:hydrolase activity, acting on glycosyl bonds"/>
    <property type="evidence" value="ECO:0007669"/>
    <property type="project" value="UniProtKB-KW"/>
</dbReference>
<comment type="caution">
    <text evidence="1">The sequence shown here is derived from an EMBL/GenBank/DDBJ whole genome shotgun (WGS) entry which is preliminary data.</text>
</comment>
<gene>
    <name evidence="1" type="ORF">ACFP81_10920</name>
</gene>
<dbReference type="Proteomes" id="UP001596297">
    <property type="component" value="Unassembled WGS sequence"/>
</dbReference>
<dbReference type="EC" id="3.2.2.-" evidence="1"/>
<dbReference type="RefSeq" id="WP_380083685.1">
    <property type="nucleotide sequence ID" value="NZ_JBHSWD010000001.1"/>
</dbReference>
<protein>
    <submittedName>
        <fullName evidence="1">ADP-ribosylglycohydrolase family protein</fullName>
        <ecNumber evidence="1">3.2.2.-</ecNumber>
    </submittedName>
</protein>
<keyword evidence="1" id="KW-0378">Hydrolase</keyword>
<name>A0ABW1YDW2_9DEIO</name>
<dbReference type="SUPFAM" id="SSF101478">
    <property type="entry name" value="ADP-ribosylglycohydrolase"/>
    <property type="match status" value="1"/>
</dbReference>
<accession>A0ABW1YDW2</accession>
<proteinExistence type="predicted"/>